<name>A0ABD3EYY7_9STRA</name>
<evidence type="ECO:0000256" key="1">
    <source>
        <dbReference type="SAM" id="MobiDB-lite"/>
    </source>
</evidence>
<feature type="compositionally biased region" description="Polar residues" evidence="1">
    <location>
        <begin position="31"/>
        <end position="45"/>
    </location>
</feature>
<gene>
    <name evidence="2" type="ORF">V7S43_015487</name>
</gene>
<sequence length="118" mass="12767">MDARDLDVFPESTPNGDAEDMFMDSGDALQVSENASHQSDIQSHDTLPADDVDMMDESWDIPIQGMPGTPLLIASILSVYVWVESAVSVLSSQRWNSSAHGGLPDTSPRTCCELLGLK</sequence>
<dbReference type="Proteomes" id="UP001632037">
    <property type="component" value="Unassembled WGS sequence"/>
</dbReference>
<dbReference type="EMBL" id="JBIMZQ010000046">
    <property type="protein sequence ID" value="KAL3659496.1"/>
    <property type="molecule type" value="Genomic_DNA"/>
</dbReference>
<evidence type="ECO:0000313" key="3">
    <source>
        <dbReference type="Proteomes" id="UP001632037"/>
    </source>
</evidence>
<evidence type="ECO:0000313" key="2">
    <source>
        <dbReference type="EMBL" id="KAL3659496.1"/>
    </source>
</evidence>
<feature type="region of interest" description="Disordered" evidence="1">
    <location>
        <begin position="1"/>
        <end position="52"/>
    </location>
</feature>
<evidence type="ECO:0008006" key="4">
    <source>
        <dbReference type="Google" id="ProtNLM"/>
    </source>
</evidence>
<protein>
    <recommendedName>
        <fullName evidence="4">PiggyBac transposable element-derived protein domain-containing protein</fullName>
    </recommendedName>
</protein>
<accession>A0ABD3EYY7</accession>
<keyword evidence="3" id="KW-1185">Reference proteome</keyword>
<dbReference type="AlphaFoldDB" id="A0ABD3EYY7"/>
<proteinExistence type="predicted"/>
<comment type="caution">
    <text evidence="2">The sequence shown here is derived from an EMBL/GenBank/DDBJ whole genome shotgun (WGS) entry which is preliminary data.</text>
</comment>
<reference evidence="2 3" key="1">
    <citation type="submission" date="2024-09" db="EMBL/GenBank/DDBJ databases">
        <title>Genome sequencing and assembly of Phytophthora oleae, isolate VK10A, causative agent of rot of olive drupes.</title>
        <authorList>
            <person name="Conti Taguali S."/>
            <person name="Riolo M."/>
            <person name="La Spada F."/>
            <person name="Cacciola S.O."/>
            <person name="Dionisio G."/>
        </authorList>
    </citation>
    <scope>NUCLEOTIDE SEQUENCE [LARGE SCALE GENOMIC DNA]</scope>
    <source>
        <strain evidence="2 3">VK10A</strain>
    </source>
</reference>
<organism evidence="2 3">
    <name type="scientific">Phytophthora oleae</name>
    <dbReference type="NCBI Taxonomy" id="2107226"/>
    <lineage>
        <taxon>Eukaryota</taxon>
        <taxon>Sar</taxon>
        <taxon>Stramenopiles</taxon>
        <taxon>Oomycota</taxon>
        <taxon>Peronosporomycetes</taxon>
        <taxon>Peronosporales</taxon>
        <taxon>Peronosporaceae</taxon>
        <taxon>Phytophthora</taxon>
    </lineage>
</organism>